<evidence type="ECO:0000313" key="3">
    <source>
        <dbReference type="Proteomes" id="UP000218785"/>
    </source>
</evidence>
<name>A0A1Z4MTG5_9CYAN</name>
<accession>A0A1Z4MTG5</accession>
<organism evidence="2 3">
    <name type="scientific">Tolypothrix tenuis PCC 7101</name>
    <dbReference type="NCBI Taxonomy" id="231146"/>
    <lineage>
        <taxon>Bacteria</taxon>
        <taxon>Bacillati</taxon>
        <taxon>Cyanobacteriota</taxon>
        <taxon>Cyanophyceae</taxon>
        <taxon>Nostocales</taxon>
        <taxon>Tolypothrichaceae</taxon>
        <taxon>Tolypothrix</taxon>
    </lineage>
</organism>
<dbReference type="InterPro" id="IPR052158">
    <property type="entry name" value="INH-QAR"/>
</dbReference>
<dbReference type="InterPro" id="IPR029062">
    <property type="entry name" value="Class_I_gatase-like"/>
</dbReference>
<dbReference type="Proteomes" id="UP000218785">
    <property type="component" value="Chromosome"/>
</dbReference>
<dbReference type="Pfam" id="PF01965">
    <property type="entry name" value="DJ-1_PfpI"/>
    <property type="match status" value="1"/>
</dbReference>
<gene>
    <name evidence="2" type="ORF">NIES37_07020</name>
</gene>
<dbReference type="SUPFAM" id="SSF52317">
    <property type="entry name" value="Class I glutamine amidotransferase-like"/>
    <property type="match status" value="1"/>
</dbReference>
<proteinExistence type="predicted"/>
<sequence>MGNAAEYNIGLVIYPGMTQLDITGPQQVFSFLPNSKVYCIWKNLEPVTSSDNLTILPNTTFADSPQLDVICVPGGPGQVEMMRDAEVLKFLQHQGKAAKYITSVCTGSLILAAAGLLQGYRATSHWAFRDQLALLGVEVVNERVVIDRNRITGGGVTAGIDFGLVIAAHLCGEDTAKLIQLLLEYNPAPPFNVGSPENAGEALVQQVQKVGEQLIAASLQQTKETAKLLELV</sequence>
<protein>
    <submittedName>
        <fullName evidence="2">ThiJ/PfpI domain protein</fullName>
    </submittedName>
</protein>
<dbReference type="GO" id="GO:0006355">
    <property type="term" value="P:regulation of DNA-templated transcription"/>
    <property type="evidence" value="ECO:0007669"/>
    <property type="project" value="TreeGrafter"/>
</dbReference>
<dbReference type="RefSeq" id="WP_096573926.1">
    <property type="nucleotide sequence ID" value="NZ_CAWNJS010000001.1"/>
</dbReference>
<evidence type="ECO:0000259" key="1">
    <source>
        <dbReference type="Pfam" id="PF01965"/>
    </source>
</evidence>
<keyword evidence="3" id="KW-1185">Reference proteome</keyword>
<dbReference type="InterPro" id="IPR002818">
    <property type="entry name" value="DJ-1/PfpI"/>
</dbReference>
<dbReference type="Gene3D" id="3.40.50.880">
    <property type="match status" value="1"/>
</dbReference>
<dbReference type="KEGG" id="ttq:NIES37_07020"/>
<evidence type="ECO:0000313" key="2">
    <source>
        <dbReference type="EMBL" id="BAY96765.1"/>
    </source>
</evidence>
<dbReference type="PANTHER" id="PTHR43130:SF2">
    <property type="entry name" value="DJ-1_PFPI DOMAIN-CONTAINING PROTEIN"/>
    <property type="match status" value="1"/>
</dbReference>
<dbReference type="PANTHER" id="PTHR43130">
    <property type="entry name" value="ARAC-FAMILY TRANSCRIPTIONAL REGULATOR"/>
    <property type="match status" value="1"/>
</dbReference>
<reference evidence="2 3" key="1">
    <citation type="submission" date="2017-06" db="EMBL/GenBank/DDBJ databases">
        <title>Genome sequencing of cyanobaciteial culture collection at National Institute for Environmental Studies (NIES).</title>
        <authorList>
            <person name="Hirose Y."/>
            <person name="Shimura Y."/>
            <person name="Fujisawa T."/>
            <person name="Nakamura Y."/>
            <person name="Kawachi M."/>
        </authorList>
    </citation>
    <scope>NUCLEOTIDE SEQUENCE [LARGE SCALE GENOMIC DNA]</scope>
    <source>
        <strain evidence="2 3">NIES-37</strain>
    </source>
</reference>
<feature type="domain" description="DJ-1/PfpI" evidence="1">
    <location>
        <begin position="11"/>
        <end position="167"/>
    </location>
</feature>
<dbReference type="AlphaFoldDB" id="A0A1Z4MTG5"/>
<dbReference type="CDD" id="cd03139">
    <property type="entry name" value="GATase1_PfpI_2"/>
    <property type="match status" value="1"/>
</dbReference>
<dbReference type="EMBL" id="AP018248">
    <property type="protein sequence ID" value="BAY96765.1"/>
    <property type="molecule type" value="Genomic_DNA"/>
</dbReference>